<evidence type="ECO:0000256" key="11">
    <source>
        <dbReference type="ARBA" id="ARBA00023268"/>
    </source>
</evidence>
<dbReference type="CDD" id="cd00405">
    <property type="entry name" value="PRAI"/>
    <property type="match status" value="1"/>
</dbReference>
<evidence type="ECO:0000313" key="16">
    <source>
        <dbReference type="Proteomes" id="UP001174909"/>
    </source>
</evidence>
<dbReference type="AlphaFoldDB" id="A0AA35RR81"/>
<dbReference type="SUPFAM" id="SSF51366">
    <property type="entry name" value="Ribulose-phoshate binding barrel"/>
    <property type="match status" value="2"/>
</dbReference>
<keyword evidence="9" id="KW-0413">Isomerase</keyword>
<dbReference type="Pfam" id="PF00697">
    <property type="entry name" value="PRAI"/>
    <property type="match status" value="1"/>
</dbReference>
<evidence type="ECO:0000256" key="4">
    <source>
        <dbReference type="ARBA" id="ARBA00004696"/>
    </source>
</evidence>
<dbReference type="InterPro" id="IPR013785">
    <property type="entry name" value="Aldolase_TIM"/>
</dbReference>
<keyword evidence="10" id="KW-0456">Lyase</keyword>
<feature type="compositionally biased region" description="Basic residues" evidence="12">
    <location>
        <begin position="132"/>
        <end position="144"/>
    </location>
</feature>
<evidence type="ECO:0000313" key="15">
    <source>
        <dbReference type="EMBL" id="CAI8016243.1"/>
    </source>
</evidence>
<feature type="region of interest" description="Disordered" evidence="12">
    <location>
        <begin position="113"/>
        <end position="167"/>
    </location>
</feature>
<comment type="pathway">
    <text evidence="3">Amino-acid biosynthesis; L-tryptophan biosynthesis; L-tryptophan from chorismate: step 3/5.</text>
</comment>
<dbReference type="HAMAP" id="MF_00135">
    <property type="entry name" value="PRAI"/>
    <property type="match status" value="1"/>
</dbReference>
<evidence type="ECO:0000256" key="5">
    <source>
        <dbReference type="ARBA" id="ARBA00007571"/>
    </source>
</evidence>
<feature type="compositionally biased region" description="Basic and acidic residues" evidence="12">
    <location>
        <begin position="122"/>
        <end position="131"/>
    </location>
</feature>
<evidence type="ECO:0000256" key="9">
    <source>
        <dbReference type="ARBA" id="ARBA00023235"/>
    </source>
</evidence>
<keyword evidence="16" id="KW-1185">Reference proteome</keyword>
<dbReference type="EMBL" id="CASHTH010001508">
    <property type="protein sequence ID" value="CAI8016243.1"/>
    <property type="molecule type" value="Genomic_DNA"/>
</dbReference>
<evidence type="ECO:0000259" key="14">
    <source>
        <dbReference type="Pfam" id="PF00697"/>
    </source>
</evidence>
<dbReference type="Gene3D" id="3.20.20.70">
    <property type="entry name" value="Aldolase class I"/>
    <property type="match status" value="2"/>
</dbReference>
<evidence type="ECO:0000256" key="12">
    <source>
        <dbReference type="SAM" id="MobiDB-lite"/>
    </source>
</evidence>
<evidence type="ECO:0000256" key="10">
    <source>
        <dbReference type="ARBA" id="ARBA00023239"/>
    </source>
</evidence>
<protein>
    <submittedName>
        <fullName evidence="15">Tryptophan biosynthesis protein TRP1</fullName>
    </submittedName>
</protein>
<feature type="domain" description="N-(5'phosphoribosyl) anthranilate isomerase (PRAI)" evidence="14">
    <location>
        <begin position="177"/>
        <end position="338"/>
    </location>
</feature>
<name>A0AA35RR81_GEOBA</name>
<comment type="pathway">
    <text evidence="4">Amino-acid biosynthesis; L-tryptophan biosynthesis; L-tryptophan from chorismate: step 4/5.</text>
</comment>
<sequence length="346" mass="36561">MLDTARDVGLQCLVEVHDEAEMATAAEAGAAVIGINNRDLRTFKTDLAVTGALASKAPADAVLVSESGIRDRADMERLRDLGAHAALVGEAIVTQPDPGAKIASCWVCRRPRKEQARRKRGSHDTREDLRPSRRGAHGRRRGGRRGPGWLELPADGAPLHPAGGRRRAGVDLSRAEAGPRLVGLFADQPVEHVNAVAAQVGLDFVQLCGSEPPEYWAQVEPAILKVVHVPPAASGDTDDQYAVVETVEVRLQAISNAGHIALLDRQSSVQPGGMGEMFDWSVAKELAALGYRFILAGGLTPENVAGAIEAVGPFGVDVSSGVETDGVKDIEKIRRFVAAAGQGAPL</sequence>
<evidence type="ECO:0000256" key="3">
    <source>
        <dbReference type="ARBA" id="ARBA00004664"/>
    </source>
</evidence>
<reference evidence="15" key="1">
    <citation type="submission" date="2023-03" db="EMBL/GenBank/DDBJ databases">
        <authorList>
            <person name="Steffen K."/>
            <person name="Cardenas P."/>
        </authorList>
    </citation>
    <scope>NUCLEOTIDE SEQUENCE</scope>
</reference>
<dbReference type="PANTHER" id="PTHR42894:SF1">
    <property type="entry name" value="N-(5'-PHOSPHORIBOSYL)ANTHRANILATE ISOMERASE"/>
    <property type="match status" value="1"/>
</dbReference>
<dbReference type="InterPro" id="IPR013798">
    <property type="entry name" value="Indole-3-glycerol_P_synth_dom"/>
</dbReference>
<dbReference type="InterPro" id="IPR001240">
    <property type="entry name" value="PRAI_dom"/>
</dbReference>
<proteinExistence type="inferred from homology"/>
<comment type="catalytic activity">
    <reaction evidence="1">
        <text>N-(5-phospho-beta-D-ribosyl)anthranilate = 1-(2-carboxyphenylamino)-1-deoxy-D-ribulose 5-phosphate</text>
        <dbReference type="Rhea" id="RHEA:21540"/>
        <dbReference type="ChEBI" id="CHEBI:18277"/>
        <dbReference type="ChEBI" id="CHEBI:58613"/>
        <dbReference type="EC" id="5.3.1.24"/>
    </reaction>
</comment>
<comment type="catalytic activity">
    <reaction evidence="2">
        <text>1-(2-carboxyphenylamino)-1-deoxy-D-ribulose 5-phosphate + H(+) = (1S,2R)-1-C-(indol-3-yl)glycerol 3-phosphate + CO2 + H2O</text>
        <dbReference type="Rhea" id="RHEA:23476"/>
        <dbReference type="ChEBI" id="CHEBI:15377"/>
        <dbReference type="ChEBI" id="CHEBI:15378"/>
        <dbReference type="ChEBI" id="CHEBI:16526"/>
        <dbReference type="ChEBI" id="CHEBI:58613"/>
        <dbReference type="ChEBI" id="CHEBI:58866"/>
        <dbReference type="EC" id="4.1.1.48"/>
    </reaction>
</comment>
<dbReference type="InterPro" id="IPR044643">
    <property type="entry name" value="TrpF_fam"/>
</dbReference>
<evidence type="ECO:0000259" key="13">
    <source>
        <dbReference type="Pfam" id="PF00218"/>
    </source>
</evidence>
<keyword evidence="7" id="KW-0822">Tryptophan biosynthesis</keyword>
<feature type="domain" description="Indole-3-glycerol phosphate synthase" evidence="13">
    <location>
        <begin position="3"/>
        <end position="103"/>
    </location>
</feature>
<dbReference type="GO" id="GO:0004640">
    <property type="term" value="F:phosphoribosylanthranilate isomerase activity"/>
    <property type="evidence" value="ECO:0007669"/>
    <property type="project" value="UniProtKB-EC"/>
</dbReference>
<dbReference type="InterPro" id="IPR011060">
    <property type="entry name" value="RibuloseP-bd_barrel"/>
</dbReference>
<organism evidence="15 16">
    <name type="scientific">Geodia barretti</name>
    <name type="common">Barrett's horny sponge</name>
    <dbReference type="NCBI Taxonomy" id="519541"/>
    <lineage>
        <taxon>Eukaryota</taxon>
        <taxon>Metazoa</taxon>
        <taxon>Porifera</taxon>
        <taxon>Demospongiae</taxon>
        <taxon>Heteroscleromorpha</taxon>
        <taxon>Tetractinellida</taxon>
        <taxon>Astrophorina</taxon>
        <taxon>Geodiidae</taxon>
        <taxon>Geodia</taxon>
    </lineage>
</organism>
<keyword evidence="11" id="KW-0511">Multifunctional enzyme</keyword>
<accession>A0AA35RR81</accession>
<evidence type="ECO:0000256" key="7">
    <source>
        <dbReference type="ARBA" id="ARBA00022822"/>
    </source>
</evidence>
<dbReference type="PANTHER" id="PTHR42894">
    <property type="entry name" value="N-(5'-PHOSPHORIBOSYL)ANTHRANILATE ISOMERASE"/>
    <property type="match status" value="1"/>
</dbReference>
<dbReference type="GO" id="GO:0000162">
    <property type="term" value="P:L-tryptophan biosynthetic process"/>
    <property type="evidence" value="ECO:0007669"/>
    <property type="project" value="UniProtKB-KW"/>
</dbReference>
<evidence type="ECO:0000256" key="8">
    <source>
        <dbReference type="ARBA" id="ARBA00023141"/>
    </source>
</evidence>
<evidence type="ECO:0000256" key="6">
    <source>
        <dbReference type="ARBA" id="ARBA00022605"/>
    </source>
</evidence>
<comment type="similarity">
    <text evidence="5">Belongs to the TrpF family.</text>
</comment>
<dbReference type="GO" id="GO:0004425">
    <property type="term" value="F:indole-3-glycerol-phosphate synthase activity"/>
    <property type="evidence" value="ECO:0007669"/>
    <property type="project" value="UniProtKB-EC"/>
</dbReference>
<dbReference type="Proteomes" id="UP001174909">
    <property type="component" value="Unassembled WGS sequence"/>
</dbReference>
<gene>
    <name evidence="15" type="ORF">GBAR_LOCUS9971</name>
</gene>
<keyword evidence="8" id="KW-0057">Aromatic amino acid biosynthesis</keyword>
<dbReference type="Pfam" id="PF00218">
    <property type="entry name" value="IGPS"/>
    <property type="match status" value="1"/>
</dbReference>
<comment type="caution">
    <text evidence="15">The sequence shown here is derived from an EMBL/GenBank/DDBJ whole genome shotgun (WGS) entry which is preliminary data.</text>
</comment>
<keyword evidence="6" id="KW-0028">Amino-acid biosynthesis</keyword>
<evidence type="ECO:0000256" key="2">
    <source>
        <dbReference type="ARBA" id="ARBA00001633"/>
    </source>
</evidence>
<evidence type="ECO:0000256" key="1">
    <source>
        <dbReference type="ARBA" id="ARBA00001164"/>
    </source>
</evidence>